<dbReference type="EMBL" id="BARW01005798">
    <property type="protein sequence ID" value="GAI83371.1"/>
    <property type="molecule type" value="Genomic_DNA"/>
</dbReference>
<accession>X1SW53</accession>
<dbReference type="Pfam" id="PF01590">
    <property type="entry name" value="GAF"/>
    <property type="match status" value="1"/>
</dbReference>
<dbReference type="AlphaFoldDB" id="X1SW53"/>
<gene>
    <name evidence="2" type="ORF">S12H4_12308</name>
</gene>
<feature type="non-terminal residue" evidence="2">
    <location>
        <position position="174"/>
    </location>
</feature>
<evidence type="ECO:0000313" key="2">
    <source>
        <dbReference type="EMBL" id="GAI83371.1"/>
    </source>
</evidence>
<protein>
    <recommendedName>
        <fullName evidence="1">GAF domain-containing protein</fullName>
    </recommendedName>
</protein>
<dbReference type="SUPFAM" id="SSF55781">
    <property type="entry name" value="GAF domain-like"/>
    <property type="match status" value="1"/>
</dbReference>
<sequence>MYGSRGVILSLKTVKSLSQKITTLMDRKKLVSVILKTIIESFRLDKAGILTLKGTSNCYQSEKLLGFKAKDLSLETSNFLIRHLKKKRSLEINEELTLKIKDAFPGEKASPLIQLKEEMRKMEAEVCLPLISKGRLGGLLLLGKKISDRPYSKQDLELLQTLANQAALAFENIR</sequence>
<name>X1SW53_9ZZZZ</name>
<comment type="caution">
    <text evidence="2">The sequence shown here is derived from an EMBL/GenBank/DDBJ whole genome shotgun (WGS) entry which is preliminary data.</text>
</comment>
<evidence type="ECO:0000259" key="1">
    <source>
        <dbReference type="Pfam" id="PF01590"/>
    </source>
</evidence>
<proteinExistence type="predicted"/>
<reference evidence="2" key="1">
    <citation type="journal article" date="2014" name="Front. Microbiol.">
        <title>High frequency of phylogenetically diverse reductive dehalogenase-homologous genes in deep subseafloor sedimentary metagenomes.</title>
        <authorList>
            <person name="Kawai M."/>
            <person name="Futagami T."/>
            <person name="Toyoda A."/>
            <person name="Takaki Y."/>
            <person name="Nishi S."/>
            <person name="Hori S."/>
            <person name="Arai W."/>
            <person name="Tsubouchi T."/>
            <person name="Morono Y."/>
            <person name="Uchiyama I."/>
            <person name="Ito T."/>
            <person name="Fujiyama A."/>
            <person name="Inagaki F."/>
            <person name="Takami H."/>
        </authorList>
    </citation>
    <scope>NUCLEOTIDE SEQUENCE</scope>
    <source>
        <strain evidence="2">Expedition CK06-06</strain>
    </source>
</reference>
<dbReference type="InterPro" id="IPR003018">
    <property type="entry name" value="GAF"/>
</dbReference>
<dbReference type="InterPro" id="IPR029016">
    <property type="entry name" value="GAF-like_dom_sf"/>
</dbReference>
<organism evidence="2">
    <name type="scientific">marine sediment metagenome</name>
    <dbReference type="NCBI Taxonomy" id="412755"/>
    <lineage>
        <taxon>unclassified sequences</taxon>
        <taxon>metagenomes</taxon>
        <taxon>ecological metagenomes</taxon>
    </lineage>
</organism>
<dbReference type="Gene3D" id="3.30.450.40">
    <property type="match status" value="1"/>
</dbReference>
<feature type="domain" description="GAF" evidence="1">
    <location>
        <begin position="27"/>
        <end position="169"/>
    </location>
</feature>